<reference evidence="1" key="1">
    <citation type="submission" date="2023-03" db="EMBL/GenBank/DDBJ databases">
        <title>Massive genome expansion in bonnet fungi (Mycena s.s.) driven by repeated elements and novel gene families across ecological guilds.</title>
        <authorList>
            <consortium name="Lawrence Berkeley National Laboratory"/>
            <person name="Harder C.B."/>
            <person name="Miyauchi S."/>
            <person name="Viragh M."/>
            <person name="Kuo A."/>
            <person name="Thoen E."/>
            <person name="Andreopoulos B."/>
            <person name="Lu D."/>
            <person name="Skrede I."/>
            <person name="Drula E."/>
            <person name="Henrissat B."/>
            <person name="Morin E."/>
            <person name="Kohler A."/>
            <person name="Barry K."/>
            <person name="LaButti K."/>
            <person name="Morin E."/>
            <person name="Salamov A."/>
            <person name="Lipzen A."/>
            <person name="Mereny Z."/>
            <person name="Hegedus B."/>
            <person name="Baldrian P."/>
            <person name="Stursova M."/>
            <person name="Weitz H."/>
            <person name="Taylor A."/>
            <person name="Grigoriev I.V."/>
            <person name="Nagy L.G."/>
            <person name="Martin F."/>
            <person name="Kauserud H."/>
        </authorList>
    </citation>
    <scope>NUCLEOTIDE SEQUENCE</scope>
    <source>
        <strain evidence="1">CBHHK182m</strain>
    </source>
</reference>
<evidence type="ECO:0008006" key="3">
    <source>
        <dbReference type="Google" id="ProtNLM"/>
    </source>
</evidence>
<dbReference type="Gene3D" id="1.20.1280.50">
    <property type="match status" value="1"/>
</dbReference>
<evidence type="ECO:0000313" key="2">
    <source>
        <dbReference type="Proteomes" id="UP001215598"/>
    </source>
</evidence>
<accession>A0AAD7JH73</accession>
<protein>
    <recommendedName>
        <fullName evidence="3">F-box domain-containing protein</fullName>
    </recommendedName>
</protein>
<gene>
    <name evidence="1" type="ORF">B0H16DRAFT_1688154</name>
</gene>
<comment type="caution">
    <text evidence="1">The sequence shown here is derived from an EMBL/GenBank/DDBJ whole genome shotgun (WGS) entry which is preliminary data.</text>
</comment>
<dbReference type="AlphaFoldDB" id="A0AAD7JH73"/>
<organism evidence="1 2">
    <name type="scientific">Mycena metata</name>
    <dbReference type="NCBI Taxonomy" id="1033252"/>
    <lineage>
        <taxon>Eukaryota</taxon>
        <taxon>Fungi</taxon>
        <taxon>Dikarya</taxon>
        <taxon>Basidiomycota</taxon>
        <taxon>Agaricomycotina</taxon>
        <taxon>Agaricomycetes</taxon>
        <taxon>Agaricomycetidae</taxon>
        <taxon>Agaricales</taxon>
        <taxon>Marasmiineae</taxon>
        <taxon>Mycenaceae</taxon>
        <taxon>Mycena</taxon>
    </lineage>
</organism>
<sequence length="405" mass="46360">MKPKNITLRRRLAYVVSQLEDESLPSRHSPRLNEERQRRLMEEKVTIQRSLDSMVYPILTLPVEIMTEIFLHCLPNHPLYPRKAVAPMLLGRICRQWRNIACSTPRLWAQLVVSSRRGPSFELLLREWLRRARATPLSLHLWLPHSCSEHSSSLLATFPFTGHWAQMTSFHGSCFTPAECLDLLVRAPQLTHCEFNIDAVSTLPSPFQSTSKLLLARLQHLELTSLLLLVLDSLTTPALHSLKITGRLQPVAATVLHSFLERAPKLHTFDASSYDPRGIARDGILCNVLRAIPLLTSFRLAMHSTASFFELLRLLNESPAFLPRIQNITFLSFSRVDWTETNINTFIDTVISRWEATSTATQLLEFKLLMDPFYDQILDDRISACVSKLEEQGMRIYVGHPKTLY</sequence>
<keyword evidence="2" id="KW-1185">Reference proteome</keyword>
<evidence type="ECO:0000313" key="1">
    <source>
        <dbReference type="EMBL" id="KAJ7762569.1"/>
    </source>
</evidence>
<dbReference type="Proteomes" id="UP001215598">
    <property type="component" value="Unassembled WGS sequence"/>
</dbReference>
<proteinExistence type="predicted"/>
<name>A0AAD7JH73_9AGAR</name>
<dbReference type="EMBL" id="JARKIB010000032">
    <property type="protein sequence ID" value="KAJ7762569.1"/>
    <property type="molecule type" value="Genomic_DNA"/>
</dbReference>